<accession>A0A9D1MTY0</accession>
<dbReference type="Gene3D" id="1.20.1270.90">
    <property type="entry name" value="AF1782-like"/>
    <property type="match status" value="6"/>
</dbReference>
<evidence type="ECO:0000256" key="1">
    <source>
        <dbReference type="SAM" id="Coils"/>
    </source>
</evidence>
<sequence>MVQKHKALRFSRKLLAALLALVMVLSATPVVFAADDAAETPAAPQGHVVSATGTWYLTDSKGRAGVSFSTDYNATVDDLNSSKPQDTLEYTYVKMSDSDVVSVDFYVNAKKWSGWDSAQLKFNSLNELANTATYVPSDRANDKTPSTPIADPLTVNTEFYHWIGTINIPDATVGTYTATMDMTMSTWAFPTPAGSAETGSGTVTINITVVDKSDLAAVVSEAEALLASDGQYMTALSKDTLETALANAQAQMGDDALDQAAIDNAAAALTGALSMVKYNPADYTNLDAAIEAAADIYLAGNNGKYTEESYDVFAAAYDAAVALKTGTDARDQAAIEEAAAALADAQAKLDQIANYTLEQLEELIGEANAFLAENRQYLTEDSIADMEAAISAAQTVLDTQDMTQVDSVYTTLKEMEVTYTDADYTALEAAVKAAEDFLASDEAANYETAAKEELQAALDQAAAIEPNMDSRYQATINAMTETVKAAMPTDADLLRANVEALKAAVDAANAKLTEEGNEDYTIASVNALKAQINLANGMLTNVPSILEQDDVDEMEAAVIAATEALQLQRADYTALSQAVAEADAAYAELVASGNYEETALAAYAEAIAAAKQVLADQPYSIREQEKVAAEVATLAAAAPTADDLKPADLSDLNAAIAEGEAAKLDPNYSEYTDHSREMLENALAAAIALRDANPTILQQNDVAAAAQAVRDAVAGLIEAEADYSRLNSIVATAQMMLDKDNLKDSYTQASIDALQAAVDAANALDKHLPADQQSVVDAAADAVQNAYQALEAYNKVGDVTITLKGSNNGDDEVDGNVIYHTTPWYQTWTSQSVTLSYDAGDADVASVQFVAANWSVDEPEATITDNGDGTATITPTFGVGPRSMWVKVIVTDVNGNTSESEPIKVRFINWDWQK</sequence>
<feature type="chain" id="PRO_5038669507" evidence="2">
    <location>
        <begin position="34"/>
        <end position="914"/>
    </location>
</feature>
<dbReference type="Proteomes" id="UP000824125">
    <property type="component" value="Unassembled WGS sequence"/>
</dbReference>
<evidence type="ECO:0000313" key="4">
    <source>
        <dbReference type="Proteomes" id="UP000824125"/>
    </source>
</evidence>
<comment type="caution">
    <text evidence="3">The sequence shown here is derived from an EMBL/GenBank/DDBJ whole genome shotgun (WGS) entry which is preliminary data.</text>
</comment>
<proteinExistence type="predicted"/>
<dbReference type="AlphaFoldDB" id="A0A9D1MTY0"/>
<protein>
    <submittedName>
        <fullName evidence="3">FIVAR domain-containing protein</fullName>
    </submittedName>
</protein>
<keyword evidence="2" id="KW-0732">Signal</keyword>
<organism evidence="3 4">
    <name type="scientific">Candidatus Scybalenecus merdavium</name>
    <dbReference type="NCBI Taxonomy" id="2840939"/>
    <lineage>
        <taxon>Bacteria</taxon>
        <taxon>Bacillati</taxon>
        <taxon>Bacillota</taxon>
        <taxon>Clostridia</taxon>
        <taxon>Eubacteriales</taxon>
        <taxon>Oscillospiraceae</taxon>
        <taxon>Oscillospiraceae incertae sedis</taxon>
        <taxon>Candidatus Scybalenecus</taxon>
    </lineage>
</organism>
<evidence type="ECO:0000256" key="2">
    <source>
        <dbReference type="SAM" id="SignalP"/>
    </source>
</evidence>
<reference evidence="3" key="2">
    <citation type="journal article" date="2021" name="PeerJ">
        <title>Extensive microbial diversity within the chicken gut microbiome revealed by metagenomics and culture.</title>
        <authorList>
            <person name="Gilroy R."/>
            <person name="Ravi A."/>
            <person name="Getino M."/>
            <person name="Pursley I."/>
            <person name="Horton D.L."/>
            <person name="Alikhan N.F."/>
            <person name="Baker D."/>
            <person name="Gharbi K."/>
            <person name="Hall N."/>
            <person name="Watson M."/>
            <person name="Adriaenssens E.M."/>
            <person name="Foster-Nyarko E."/>
            <person name="Jarju S."/>
            <person name="Secka A."/>
            <person name="Antonio M."/>
            <person name="Oren A."/>
            <person name="Chaudhuri R.R."/>
            <person name="La Ragione R."/>
            <person name="Hildebrand F."/>
            <person name="Pallen M.J."/>
        </authorList>
    </citation>
    <scope>NUCLEOTIDE SEQUENCE</scope>
    <source>
        <strain evidence="3">CHK176-6737</strain>
    </source>
</reference>
<dbReference type="EMBL" id="DVNM01000015">
    <property type="protein sequence ID" value="HIU68844.1"/>
    <property type="molecule type" value="Genomic_DNA"/>
</dbReference>
<feature type="signal peptide" evidence="2">
    <location>
        <begin position="1"/>
        <end position="33"/>
    </location>
</feature>
<reference evidence="3" key="1">
    <citation type="submission" date="2020-10" db="EMBL/GenBank/DDBJ databases">
        <authorList>
            <person name="Gilroy R."/>
        </authorList>
    </citation>
    <scope>NUCLEOTIDE SEQUENCE</scope>
    <source>
        <strain evidence="3">CHK176-6737</strain>
    </source>
</reference>
<dbReference type="Pfam" id="PF07554">
    <property type="entry name" value="FIVAR"/>
    <property type="match status" value="8"/>
</dbReference>
<feature type="coiled-coil region" evidence="1">
    <location>
        <begin position="491"/>
        <end position="518"/>
    </location>
</feature>
<keyword evidence="1" id="KW-0175">Coiled coil</keyword>
<gene>
    <name evidence="3" type="ORF">IAD23_02655</name>
</gene>
<evidence type="ECO:0000313" key="3">
    <source>
        <dbReference type="EMBL" id="HIU68844.1"/>
    </source>
</evidence>
<name>A0A9D1MTY0_9FIRM</name>